<dbReference type="GO" id="GO:0043122">
    <property type="term" value="P:regulation of canonical NF-kappaB signal transduction"/>
    <property type="evidence" value="ECO:0007669"/>
    <property type="project" value="TreeGrafter"/>
</dbReference>
<evidence type="ECO:0000256" key="7">
    <source>
        <dbReference type="ARBA" id="ARBA00022833"/>
    </source>
</evidence>
<dbReference type="Pfam" id="PF21355">
    <property type="entry name" value="TRAF-mep_MATH"/>
    <property type="match status" value="1"/>
</dbReference>
<name>A0A1X7UQQ3_AMPQE</name>
<dbReference type="PANTHER" id="PTHR10131:SF138">
    <property type="entry name" value="RE66324P"/>
    <property type="match status" value="1"/>
</dbReference>
<dbReference type="GO" id="GO:0008270">
    <property type="term" value="F:zinc ion binding"/>
    <property type="evidence" value="ECO:0007669"/>
    <property type="project" value="UniProtKB-KW"/>
</dbReference>
<evidence type="ECO:0000256" key="3">
    <source>
        <dbReference type="ARBA" id="ARBA00022499"/>
    </source>
</evidence>
<evidence type="ECO:0000256" key="11">
    <source>
        <dbReference type="SAM" id="Coils"/>
    </source>
</evidence>
<proteinExistence type="predicted"/>
<keyword evidence="5" id="KW-0479">Metal-binding</keyword>
<keyword evidence="8" id="KW-0832">Ubl conjugation</keyword>
<keyword evidence="2" id="KW-0963">Cytoplasm</keyword>
<dbReference type="InParanoid" id="A0A1X7UQQ3"/>
<dbReference type="PANTHER" id="PTHR10131">
    <property type="entry name" value="TNF RECEPTOR ASSOCIATED FACTOR"/>
    <property type="match status" value="1"/>
</dbReference>
<dbReference type="Gene3D" id="2.60.210.10">
    <property type="entry name" value="Apoptosis, Tumor Necrosis Factor Receptor Associated Protein 2, Chain A"/>
    <property type="match status" value="1"/>
</dbReference>
<evidence type="ECO:0000259" key="12">
    <source>
        <dbReference type="PROSITE" id="PS50089"/>
    </source>
</evidence>
<feature type="domain" description="MATH" evidence="13">
    <location>
        <begin position="288"/>
        <end position="432"/>
    </location>
</feature>
<reference evidence="14" key="1">
    <citation type="submission" date="2017-05" db="UniProtKB">
        <authorList>
            <consortium name="EnsemblMetazoa"/>
        </authorList>
    </citation>
    <scope>IDENTIFICATION</scope>
</reference>
<evidence type="ECO:0000256" key="1">
    <source>
        <dbReference type="ARBA" id="ARBA00004496"/>
    </source>
</evidence>
<keyword evidence="6 10" id="KW-0863">Zinc-finger</keyword>
<dbReference type="SUPFAM" id="SSF57850">
    <property type="entry name" value="RING/U-box"/>
    <property type="match status" value="1"/>
</dbReference>
<dbReference type="GO" id="GO:0005164">
    <property type="term" value="F:tumor necrosis factor receptor binding"/>
    <property type="evidence" value="ECO:0007669"/>
    <property type="project" value="TreeGrafter"/>
</dbReference>
<dbReference type="EnsemblMetazoa" id="Aqu2.1.30098_001">
    <property type="protein sequence ID" value="Aqu2.1.30098_001"/>
    <property type="gene ID" value="Aqu2.1.30098"/>
</dbReference>
<evidence type="ECO:0000259" key="13">
    <source>
        <dbReference type="PROSITE" id="PS50144"/>
    </source>
</evidence>
<dbReference type="PROSITE" id="PS00518">
    <property type="entry name" value="ZF_RING_1"/>
    <property type="match status" value="1"/>
</dbReference>
<evidence type="ECO:0000256" key="9">
    <source>
        <dbReference type="ARBA" id="ARBA00023054"/>
    </source>
</evidence>
<keyword evidence="9 11" id="KW-0175">Coiled coil</keyword>
<dbReference type="GO" id="GO:0009898">
    <property type="term" value="C:cytoplasmic side of plasma membrane"/>
    <property type="evidence" value="ECO:0007669"/>
    <property type="project" value="TreeGrafter"/>
</dbReference>
<comment type="subcellular location">
    <subcellularLocation>
        <location evidence="1">Cytoplasm</location>
    </subcellularLocation>
</comment>
<evidence type="ECO:0000256" key="2">
    <source>
        <dbReference type="ARBA" id="ARBA00022490"/>
    </source>
</evidence>
<dbReference type="SMART" id="SM00061">
    <property type="entry name" value="MATH"/>
    <property type="match status" value="1"/>
</dbReference>
<dbReference type="InterPro" id="IPR002083">
    <property type="entry name" value="MATH/TRAF_dom"/>
</dbReference>
<dbReference type="GO" id="GO:0005737">
    <property type="term" value="C:cytoplasm"/>
    <property type="evidence" value="ECO:0007669"/>
    <property type="project" value="UniProtKB-SubCell"/>
</dbReference>
<dbReference type="GO" id="GO:0006915">
    <property type="term" value="P:apoptotic process"/>
    <property type="evidence" value="ECO:0007669"/>
    <property type="project" value="UniProtKB-KW"/>
</dbReference>
<evidence type="ECO:0000313" key="14">
    <source>
        <dbReference type="EnsemblMetazoa" id="Aqu2.1.30098_001"/>
    </source>
</evidence>
<evidence type="ECO:0000256" key="8">
    <source>
        <dbReference type="ARBA" id="ARBA00022843"/>
    </source>
</evidence>
<organism evidence="14">
    <name type="scientific">Amphimedon queenslandica</name>
    <name type="common">Sponge</name>
    <dbReference type="NCBI Taxonomy" id="400682"/>
    <lineage>
        <taxon>Eukaryota</taxon>
        <taxon>Metazoa</taxon>
        <taxon>Porifera</taxon>
        <taxon>Demospongiae</taxon>
        <taxon>Heteroscleromorpha</taxon>
        <taxon>Haplosclerida</taxon>
        <taxon>Niphatidae</taxon>
        <taxon>Amphimedon</taxon>
    </lineage>
</organism>
<accession>A0A1X7UQQ3</accession>
<feature type="domain" description="RING-type" evidence="12">
    <location>
        <begin position="59"/>
        <end position="99"/>
    </location>
</feature>
<dbReference type="PROSITE" id="PS50144">
    <property type="entry name" value="MATH"/>
    <property type="match status" value="1"/>
</dbReference>
<dbReference type="InterPro" id="IPR049342">
    <property type="entry name" value="TRAF1-6_MATH_dom"/>
</dbReference>
<dbReference type="InterPro" id="IPR008974">
    <property type="entry name" value="TRAF-like"/>
</dbReference>
<dbReference type="OrthoDB" id="2016582at2759"/>
<dbReference type="CDD" id="cd00270">
    <property type="entry name" value="MATH_TRAF_C"/>
    <property type="match status" value="1"/>
</dbReference>
<evidence type="ECO:0000256" key="5">
    <source>
        <dbReference type="ARBA" id="ARBA00022723"/>
    </source>
</evidence>
<keyword evidence="7" id="KW-0862">Zinc</keyword>
<keyword evidence="4" id="KW-0053">Apoptosis</keyword>
<evidence type="ECO:0000256" key="10">
    <source>
        <dbReference type="PROSITE-ProRule" id="PRU00175"/>
    </source>
</evidence>
<dbReference type="AlphaFoldDB" id="A0A1X7UQQ3"/>
<dbReference type="InterPro" id="IPR013083">
    <property type="entry name" value="Znf_RING/FYVE/PHD"/>
</dbReference>
<protein>
    <submittedName>
        <fullName evidence="14">Uncharacterized protein</fullName>
    </submittedName>
</protein>
<dbReference type="Gene3D" id="3.30.40.10">
    <property type="entry name" value="Zinc/RING finger domain, C3HC4 (zinc finger)"/>
    <property type="match status" value="1"/>
</dbReference>
<sequence>MGDLHHMTTSHLPVLHDFTMFSPIMFHRIQVSGLQPMATKATILSLAGKNKDHLEKYSCPVCACILQEAVQISCGHRLCSHCAENYFPRTKLKETVVCPDKDCGQELTCNFFFPDQSICKEIKKLTFKKGCSSDLTDHYCPEVKHPQSHDEKYPTPETSPGKYDFISSKVIKPTLKENHHLIANLALPSPVKSAHSYSEGDDLFVSSCGDKNYIRRFVLPERPNEILHDEISERRRSVELCYAACQVRGDDQDLQDKMDQLERNNTALIDKVNDVESRITTLERVTFNSTKVWKIDQLQQRMNDASAGKCTSIDSSPFYSNPHGYKMCLCLYILGDGIGKGTHMSLFFVVMKGEFDNILQWPFTHKVTFTLINQCGARDVVDVFQPDPLSSSFQKPKSDMNVASGFPRFVSIKELMQDGFIEDDAIFIKAEVDTVSTNASGKRPDGITMVPWKSGRPLVWDATCPDTLAPSYVNVAVRGPGSVATAAEKKKCDKYLSLGRDYFFTPIAIETLGAIGPASLKFLKELSFRIREYSGEVSSFAYLLQRLSVAIQRANAATPIRFIVSHYRGGPDAGGRLLLLLKYNLRGLMIK</sequence>
<dbReference type="STRING" id="400682.A0A1X7UQQ3"/>
<keyword evidence="3" id="KW-1017">Isopeptide bond</keyword>
<dbReference type="FunFam" id="2.60.210.10:FF:000001">
    <property type="entry name" value="TNF receptor-associated factor"/>
    <property type="match status" value="1"/>
</dbReference>
<dbReference type="InterPro" id="IPR001841">
    <property type="entry name" value="Znf_RING"/>
</dbReference>
<dbReference type="eggNOG" id="KOG0297">
    <property type="taxonomic scope" value="Eukaryota"/>
</dbReference>
<evidence type="ECO:0000256" key="4">
    <source>
        <dbReference type="ARBA" id="ARBA00022703"/>
    </source>
</evidence>
<dbReference type="PROSITE" id="PS50089">
    <property type="entry name" value="ZF_RING_2"/>
    <property type="match status" value="1"/>
</dbReference>
<evidence type="ECO:0000256" key="6">
    <source>
        <dbReference type="ARBA" id="ARBA00022771"/>
    </source>
</evidence>
<feature type="coiled-coil region" evidence="11">
    <location>
        <begin position="251"/>
        <end position="278"/>
    </location>
</feature>
<dbReference type="InterPro" id="IPR017907">
    <property type="entry name" value="Znf_RING_CS"/>
</dbReference>
<dbReference type="SUPFAM" id="SSF49599">
    <property type="entry name" value="TRAF domain-like"/>
    <property type="match status" value="1"/>
</dbReference>